<feature type="transmembrane region" description="Helical" evidence="8">
    <location>
        <begin position="227"/>
        <end position="247"/>
    </location>
</feature>
<keyword evidence="6 8" id="KW-1133">Transmembrane helix</keyword>
<feature type="transmembrane region" description="Helical" evidence="8">
    <location>
        <begin position="126"/>
        <end position="150"/>
    </location>
</feature>
<comment type="caution">
    <text evidence="9">The sequence shown here is derived from an EMBL/GenBank/DDBJ whole genome shotgun (WGS) entry which is preliminary data.</text>
</comment>
<dbReference type="EMBL" id="SLZV01000001">
    <property type="protein sequence ID" value="TCS70171.1"/>
    <property type="molecule type" value="Genomic_DNA"/>
</dbReference>
<comment type="function">
    <text evidence="8">Uptake of L-lactate across the membrane. Can also transport D-lactate and glycolate.</text>
</comment>
<gene>
    <name evidence="9" type="ORF">EDD74_10119</name>
</gene>
<dbReference type="GO" id="GO:0015295">
    <property type="term" value="F:solute:proton symporter activity"/>
    <property type="evidence" value="ECO:0007669"/>
    <property type="project" value="TreeGrafter"/>
</dbReference>
<dbReference type="AlphaFoldDB" id="A0A4R3JSN0"/>
<keyword evidence="3 8" id="KW-0813">Transport</keyword>
<dbReference type="Proteomes" id="UP000294613">
    <property type="component" value="Unassembled WGS sequence"/>
</dbReference>
<name>A0A4R3JSN0_9FIRM</name>
<organism evidence="9 10">
    <name type="scientific">Faecalimonas umbilicata</name>
    <dbReference type="NCBI Taxonomy" id="1912855"/>
    <lineage>
        <taxon>Bacteria</taxon>
        <taxon>Bacillati</taxon>
        <taxon>Bacillota</taxon>
        <taxon>Clostridia</taxon>
        <taxon>Lachnospirales</taxon>
        <taxon>Lachnospiraceae</taxon>
        <taxon>Faecalimonas</taxon>
    </lineage>
</organism>
<evidence type="ECO:0000256" key="2">
    <source>
        <dbReference type="ARBA" id="ARBA00010100"/>
    </source>
</evidence>
<feature type="transmembrane region" description="Helical" evidence="8">
    <location>
        <begin position="513"/>
        <end position="532"/>
    </location>
</feature>
<feature type="transmembrane region" description="Helical" evidence="8">
    <location>
        <begin position="446"/>
        <end position="472"/>
    </location>
</feature>
<feature type="transmembrane region" description="Helical" evidence="8">
    <location>
        <begin position="362"/>
        <end position="381"/>
    </location>
</feature>
<feature type="transmembrane region" description="Helical" evidence="8">
    <location>
        <begin position="29"/>
        <end position="45"/>
    </location>
</feature>
<comment type="subcellular location">
    <subcellularLocation>
        <location evidence="1 8">Cell membrane</location>
        <topology evidence="1 8">Multi-pass membrane protein</topology>
    </subcellularLocation>
</comment>
<dbReference type="GO" id="GO:0005886">
    <property type="term" value="C:plasma membrane"/>
    <property type="evidence" value="ECO:0007669"/>
    <property type="project" value="UniProtKB-SubCell"/>
</dbReference>
<feature type="transmembrane region" description="Helical" evidence="8">
    <location>
        <begin position="253"/>
        <end position="270"/>
    </location>
</feature>
<keyword evidence="5 8" id="KW-0812">Transmembrane</keyword>
<evidence type="ECO:0000256" key="5">
    <source>
        <dbReference type="ARBA" id="ARBA00022692"/>
    </source>
</evidence>
<sequence length="574" mass="61919">MYLYAAIAALPILFTIIFMAVFNWPAKRALPFSWLIACLVAGFVWKMDFLEISARTISGFLSALETLFIIFGALLLMNVLKQSGAMAAINQLFSGITRDARIQAILVGYVFAGFIEGAAGFGTPAALAAPILISLGFPPLAAAAICLIYNSTPVCPGPVGVPTLTASSTVQSAVEHLGGNSEAFTLALTKWTCIPHMIGGIFIIMIGVCVLTKVFGKNKSFKDALPVFPFCIFTGCVIGVIYILMAIFAGPELTTMTAFLGALPILVFCIKKGFLMPKDIWTFDGVSEWGESSWMSSQQVAQAKDKQMKPFLAWLPYIVIGALLVVTRVGFFHLKPILTSEPFIIHIDHILGFENISWDFKFLWNPGIFPFILIAIFTVFLHKMTKEEMKTACRDSVKQVSGAAIALLFGVAMVNLYRFTCCPSIGNLVASSEFHGEFTFANSSMLYVMANALAKIFNGTYFLIAPLIGVLGSFMSGSCTVSNTLFSSLQFETATLLAMPQVLIVALQNMGGAIGNMICVNNIVSVCATTGTMGNEGKLMRTNIIPCVIYCAIVAVVVGILIMAGVNPMPELLH</sequence>
<evidence type="ECO:0000256" key="8">
    <source>
        <dbReference type="RuleBase" id="RU365092"/>
    </source>
</evidence>
<evidence type="ECO:0000313" key="9">
    <source>
        <dbReference type="EMBL" id="TCS70171.1"/>
    </source>
</evidence>
<dbReference type="GO" id="GO:0015129">
    <property type="term" value="F:lactate transmembrane transporter activity"/>
    <property type="evidence" value="ECO:0007669"/>
    <property type="project" value="UniProtKB-UniRule"/>
</dbReference>
<dbReference type="InterPro" id="IPR003804">
    <property type="entry name" value="Lactate_perm"/>
</dbReference>
<keyword evidence="7 8" id="KW-0472">Membrane</keyword>
<feature type="transmembrane region" description="Helical" evidence="8">
    <location>
        <begin position="194"/>
        <end position="215"/>
    </location>
</feature>
<protein>
    <recommendedName>
        <fullName evidence="8">L-lactate permease</fullName>
    </recommendedName>
</protein>
<feature type="transmembrane region" description="Helical" evidence="8">
    <location>
        <begin position="100"/>
        <end position="119"/>
    </location>
</feature>
<evidence type="ECO:0000256" key="6">
    <source>
        <dbReference type="ARBA" id="ARBA00022989"/>
    </source>
</evidence>
<reference evidence="9 10" key="1">
    <citation type="submission" date="2019-03" db="EMBL/GenBank/DDBJ databases">
        <title>Genomic Encyclopedia of Type Strains, Phase IV (KMG-IV): sequencing the most valuable type-strain genomes for metagenomic binning, comparative biology and taxonomic classification.</title>
        <authorList>
            <person name="Goeker M."/>
        </authorList>
    </citation>
    <scope>NUCLEOTIDE SEQUENCE [LARGE SCALE GENOMIC DNA]</scope>
    <source>
        <strain evidence="9 10">DSM 103426</strain>
    </source>
</reference>
<feature type="transmembrane region" description="Helical" evidence="8">
    <location>
        <begin position="402"/>
        <end position="426"/>
    </location>
</feature>
<dbReference type="Pfam" id="PF02652">
    <property type="entry name" value="Lactate_perm"/>
    <property type="match status" value="1"/>
</dbReference>
<evidence type="ECO:0000256" key="4">
    <source>
        <dbReference type="ARBA" id="ARBA00022475"/>
    </source>
</evidence>
<dbReference type="PANTHER" id="PTHR30003">
    <property type="entry name" value="L-LACTATE PERMEASE"/>
    <property type="match status" value="1"/>
</dbReference>
<comment type="similarity">
    <text evidence="2 8">Belongs to the lactate permease family.</text>
</comment>
<evidence type="ECO:0000256" key="3">
    <source>
        <dbReference type="ARBA" id="ARBA00022448"/>
    </source>
</evidence>
<evidence type="ECO:0000256" key="7">
    <source>
        <dbReference type="ARBA" id="ARBA00023136"/>
    </source>
</evidence>
<evidence type="ECO:0000256" key="1">
    <source>
        <dbReference type="ARBA" id="ARBA00004651"/>
    </source>
</evidence>
<feature type="transmembrane region" description="Helical" evidence="8">
    <location>
        <begin position="544"/>
        <end position="566"/>
    </location>
</feature>
<feature type="transmembrane region" description="Helical" evidence="8">
    <location>
        <begin position="311"/>
        <end position="331"/>
    </location>
</feature>
<accession>A0A4R3JSN0</accession>
<proteinExistence type="inferred from homology"/>
<keyword evidence="4 8" id="KW-1003">Cell membrane</keyword>
<evidence type="ECO:0000313" key="10">
    <source>
        <dbReference type="Proteomes" id="UP000294613"/>
    </source>
</evidence>
<dbReference type="RefSeq" id="WP_008977344.1">
    <property type="nucleotide sequence ID" value="NZ_BHEO01000002.1"/>
</dbReference>
<dbReference type="PANTHER" id="PTHR30003:SF0">
    <property type="entry name" value="GLYCOLATE PERMEASE GLCA-RELATED"/>
    <property type="match status" value="1"/>
</dbReference>
<feature type="transmembrane region" description="Helical" evidence="8">
    <location>
        <begin position="57"/>
        <end position="80"/>
    </location>
</feature>